<organism evidence="7 8">
    <name type="scientific">Riemerella anatipestifer</name>
    <name type="common">Moraxella anatipestifer</name>
    <dbReference type="NCBI Taxonomy" id="34085"/>
    <lineage>
        <taxon>Bacteria</taxon>
        <taxon>Pseudomonadati</taxon>
        <taxon>Bacteroidota</taxon>
        <taxon>Flavobacteriia</taxon>
        <taxon>Flavobacteriales</taxon>
        <taxon>Weeksellaceae</taxon>
        <taxon>Riemerella</taxon>
    </lineage>
</organism>
<evidence type="ECO:0000259" key="5">
    <source>
        <dbReference type="Pfam" id="PF04542"/>
    </source>
</evidence>
<accession>A0A1S7DVC0</accession>
<dbReference type="InterPro" id="IPR036388">
    <property type="entry name" value="WH-like_DNA-bd_sf"/>
</dbReference>
<dbReference type="RefSeq" id="WP_079208258.1">
    <property type="nucleotide sequence ID" value="NZ_CP011859.1"/>
</dbReference>
<evidence type="ECO:0000256" key="1">
    <source>
        <dbReference type="ARBA" id="ARBA00010641"/>
    </source>
</evidence>
<evidence type="ECO:0000259" key="6">
    <source>
        <dbReference type="Pfam" id="PF08281"/>
    </source>
</evidence>
<dbReference type="Pfam" id="PF04542">
    <property type="entry name" value="Sigma70_r2"/>
    <property type="match status" value="1"/>
</dbReference>
<evidence type="ECO:0000256" key="4">
    <source>
        <dbReference type="ARBA" id="ARBA00023163"/>
    </source>
</evidence>
<reference evidence="7 8" key="1">
    <citation type="submission" date="2015-06" db="EMBL/GenBank/DDBJ databases">
        <title>R. anatipestifer strain HXb2 is the most virulent strain so far, and the genome sequence would help us uncover the pathogenesis.</title>
        <authorList>
            <person name="Hu Q."/>
            <person name="Qi J."/>
            <person name="Bo H."/>
            <person name="Liu G."/>
            <person name="Tao M."/>
            <person name="Ding Y."/>
            <person name="Xue Y."/>
        </authorList>
    </citation>
    <scope>NUCLEOTIDE SEQUENCE [LARGE SCALE GENOMIC DNA]</scope>
    <source>
        <strain evidence="7 8">HXb2</strain>
    </source>
</reference>
<keyword evidence="2" id="KW-0805">Transcription regulation</keyword>
<name>A0A1S7DVC0_RIEAN</name>
<keyword evidence="3" id="KW-0731">Sigma factor</keyword>
<dbReference type="Gene3D" id="1.10.1740.10">
    <property type="match status" value="1"/>
</dbReference>
<evidence type="ECO:0000256" key="3">
    <source>
        <dbReference type="ARBA" id="ARBA00023082"/>
    </source>
</evidence>
<dbReference type="SUPFAM" id="SSF88946">
    <property type="entry name" value="Sigma2 domain of RNA polymerase sigma factors"/>
    <property type="match status" value="1"/>
</dbReference>
<feature type="domain" description="RNA polymerase sigma-70 region 2" evidence="5">
    <location>
        <begin position="22"/>
        <end position="87"/>
    </location>
</feature>
<gene>
    <name evidence="7" type="primary">sigV</name>
    <name evidence="7" type="ORF">AB406_2127</name>
</gene>
<protein>
    <submittedName>
        <fullName evidence="7">RNA polymerase sigma factor SigV</fullName>
    </submittedName>
</protein>
<dbReference type="InterPro" id="IPR013324">
    <property type="entry name" value="RNA_pol_sigma_r3/r4-like"/>
</dbReference>
<sequence>MISKEIFNLLKQNNRLAQKQVYDAFSGKMLAIAKSYTNNLSDAEDALLKAFYTVFTKIDTCKGAEFFPFWLRRIVINEAISIVRKQKHILYIEQNINDDLQGEPEDTETQNHLLDIPIEEFLSEMPLGYKLVFNLYVFEEKKHSEIAEILNIKEGTSKSQFNKAKKWLKEFITQKQSYGK</sequence>
<dbReference type="PANTHER" id="PTHR43133:SF46">
    <property type="entry name" value="RNA POLYMERASE SIGMA-70 FACTOR ECF SUBFAMILY"/>
    <property type="match status" value="1"/>
</dbReference>
<dbReference type="InterPro" id="IPR014284">
    <property type="entry name" value="RNA_pol_sigma-70_dom"/>
</dbReference>
<dbReference type="Proteomes" id="UP000189883">
    <property type="component" value="Chromosome"/>
</dbReference>
<evidence type="ECO:0000256" key="2">
    <source>
        <dbReference type="ARBA" id="ARBA00023015"/>
    </source>
</evidence>
<dbReference type="InterPro" id="IPR039425">
    <property type="entry name" value="RNA_pol_sigma-70-like"/>
</dbReference>
<keyword evidence="4" id="KW-0804">Transcription</keyword>
<feature type="domain" description="RNA polymerase sigma factor 70 region 4 type 2" evidence="6">
    <location>
        <begin position="118"/>
        <end position="168"/>
    </location>
</feature>
<dbReference type="AlphaFoldDB" id="A0A1S7DVC0"/>
<dbReference type="SUPFAM" id="SSF88659">
    <property type="entry name" value="Sigma3 and sigma4 domains of RNA polymerase sigma factors"/>
    <property type="match status" value="1"/>
</dbReference>
<dbReference type="InterPro" id="IPR007627">
    <property type="entry name" value="RNA_pol_sigma70_r2"/>
</dbReference>
<dbReference type="NCBIfam" id="TIGR02937">
    <property type="entry name" value="sigma70-ECF"/>
    <property type="match status" value="1"/>
</dbReference>
<dbReference type="InterPro" id="IPR013249">
    <property type="entry name" value="RNA_pol_sigma70_r4_t2"/>
</dbReference>
<comment type="similarity">
    <text evidence="1">Belongs to the sigma-70 factor family. ECF subfamily.</text>
</comment>
<dbReference type="GO" id="GO:0016987">
    <property type="term" value="F:sigma factor activity"/>
    <property type="evidence" value="ECO:0007669"/>
    <property type="project" value="UniProtKB-KW"/>
</dbReference>
<dbReference type="Gene3D" id="1.10.10.10">
    <property type="entry name" value="Winged helix-like DNA-binding domain superfamily/Winged helix DNA-binding domain"/>
    <property type="match status" value="1"/>
</dbReference>
<evidence type="ECO:0000313" key="7">
    <source>
        <dbReference type="EMBL" id="AQY23065.1"/>
    </source>
</evidence>
<dbReference type="Pfam" id="PF08281">
    <property type="entry name" value="Sigma70_r4_2"/>
    <property type="match status" value="1"/>
</dbReference>
<dbReference type="EMBL" id="CP011859">
    <property type="protein sequence ID" value="AQY23065.1"/>
    <property type="molecule type" value="Genomic_DNA"/>
</dbReference>
<dbReference type="InterPro" id="IPR013325">
    <property type="entry name" value="RNA_pol_sigma_r2"/>
</dbReference>
<proteinExistence type="inferred from homology"/>
<dbReference type="GO" id="GO:0003677">
    <property type="term" value="F:DNA binding"/>
    <property type="evidence" value="ECO:0007669"/>
    <property type="project" value="InterPro"/>
</dbReference>
<evidence type="ECO:0000313" key="8">
    <source>
        <dbReference type="Proteomes" id="UP000189883"/>
    </source>
</evidence>
<dbReference type="PANTHER" id="PTHR43133">
    <property type="entry name" value="RNA POLYMERASE ECF-TYPE SIGMA FACTO"/>
    <property type="match status" value="1"/>
</dbReference>
<dbReference type="CDD" id="cd06171">
    <property type="entry name" value="Sigma70_r4"/>
    <property type="match status" value="1"/>
</dbReference>
<dbReference type="GO" id="GO:0006352">
    <property type="term" value="P:DNA-templated transcription initiation"/>
    <property type="evidence" value="ECO:0007669"/>
    <property type="project" value="InterPro"/>
</dbReference>